<evidence type="ECO:0000256" key="1">
    <source>
        <dbReference type="SAM" id="MobiDB-lite"/>
    </source>
</evidence>
<reference evidence="2" key="3">
    <citation type="submission" date="2025-09" db="UniProtKB">
        <authorList>
            <consortium name="Ensembl"/>
        </authorList>
    </citation>
    <scope>IDENTIFICATION</scope>
</reference>
<reference evidence="2" key="2">
    <citation type="submission" date="2025-08" db="UniProtKB">
        <authorList>
            <consortium name="Ensembl"/>
        </authorList>
    </citation>
    <scope>IDENTIFICATION</scope>
</reference>
<dbReference type="Ensembl" id="ENSCSET00000022063.1">
    <property type="protein sequence ID" value="ENSCSEP00000021784.1"/>
    <property type="gene ID" value="ENSCSEG00000013906.1"/>
</dbReference>
<evidence type="ECO:0000313" key="3">
    <source>
        <dbReference type="Proteomes" id="UP000265120"/>
    </source>
</evidence>
<dbReference type="OMA" id="RMHSQTL"/>
<keyword evidence="3" id="KW-1185">Reference proteome</keyword>
<evidence type="ECO:0000313" key="2">
    <source>
        <dbReference type="Ensembl" id="ENSCSEP00000021784.1"/>
    </source>
</evidence>
<feature type="compositionally biased region" description="Low complexity" evidence="1">
    <location>
        <begin position="12"/>
        <end position="24"/>
    </location>
</feature>
<organism evidence="2 3">
    <name type="scientific">Cynoglossus semilaevis</name>
    <name type="common">Tongue sole</name>
    <dbReference type="NCBI Taxonomy" id="244447"/>
    <lineage>
        <taxon>Eukaryota</taxon>
        <taxon>Metazoa</taxon>
        <taxon>Chordata</taxon>
        <taxon>Craniata</taxon>
        <taxon>Vertebrata</taxon>
        <taxon>Euteleostomi</taxon>
        <taxon>Actinopterygii</taxon>
        <taxon>Neopterygii</taxon>
        <taxon>Teleostei</taxon>
        <taxon>Neoteleostei</taxon>
        <taxon>Acanthomorphata</taxon>
        <taxon>Carangaria</taxon>
        <taxon>Pleuronectiformes</taxon>
        <taxon>Pleuronectoidei</taxon>
        <taxon>Cynoglossidae</taxon>
        <taxon>Cynoglossinae</taxon>
        <taxon>Cynoglossus</taxon>
    </lineage>
</organism>
<dbReference type="InParanoid" id="A0A3P8W577"/>
<dbReference type="STRING" id="244447.ENSCSEP00000021784"/>
<dbReference type="GeneTree" id="ENSGT00940000155726"/>
<proteinExistence type="predicted"/>
<protein>
    <submittedName>
        <fullName evidence="2">Uncharacterized protein</fullName>
    </submittedName>
</protein>
<feature type="region of interest" description="Disordered" evidence="1">
    <location>
        <begin position="1"/>
        <end position="96"/>
    </location>
</feature>
<dbReference type="Proteomes" id="UP000265120">
    <property type="component" value="Chromosome 14"/>
</dbReference>
<reference evidence="2 3" key="1">
    <citation type="journal article" date="2014" name="Nat. Genet.">
        <title>Whole-genome sequence of a flatfish provides insights into ZW sex chromosome evolution and adaptation to a benthic lifestyle.</title>
        <authorList>
            <person name="Chen S."/>
            <person name="Zhang G."/>
            <person name="Shao C."/>
            <person name="Huang Q."/>
            <person name="Liu G."/>
            <person name="Zhang P."/>
            <person name="Song W."/>
            <person name="An N."/>
            <person name="Chalopin D."/>
            <person name="Volff J.N."/>
            <person name="Hong Y."/>
            <person name="Li Q."/>
            <person name="Sha Z."/>
            <person name="Zhou H."/>
            <person name="Xie M."/>
            <person name="Yu Q."/>
            <person name="Liu Y."/>
            <person name="Xiang H."/>
            <person name="Wang N."/>
            <person name="Wu K."/>
            <person name="Yang C."/>
            <person name="Zhou Q."/>
            <person name="Liao X."/>
            <person name="Yang L."/>
            <person name="Hu Q."/>
            <person name="Zhang J."/>
            <person name="Meng L."/>
            <person name="Jin L."/>
            <person name="Tian Y."/>
            <person name="Lian J."/>
            <person name="Yang J."/>
            <person name="Miao G."/>
            <person name="Liu S."/>
            <person name="Liang Z."/>
            <person name="Yan F."/>
            <person name="Li Y."/>
            <person name="Sun B."/>
            <person name="Zhang H."/>
            <person name="Zhang J."/>
            <person name="Zhu Y."/>
            <person name="Du M."/>
            <person name="Zhao Y."/>
            <person name="Schartl M."/>
            <person name="Tang Q."/>
            <person name="Wang J."/>
        </authorList>
    </citation>
    <scope>NUCLEOTIDE SEQUENCE</scope>
</reference>
<sequence length="183" mass="20072">MEHSQFTAGPDSLESLSSSGSHTLSDCEEGSELPVEFYRVGEDVHSSDNENVDEVEAGGHTKERPEEEEDGEEDEKLDNILYPPSMSFQKSSNPELSHGFGPALKLKCHISEDGKYVRRRSLGGGLTGKYLLLPNNPHQSPVAWQQSSESSSLVRMRSLNLGKSDPSLTSSLKELSLPRRGSL</sequence>
<feature type="compositionally biased region" description="Acidic residues" evidence="1">
    <location>
        <begin position="66"/>
        <end position="76"/>
    </location>
</feature>
<accession>A0A3P8W577</accession>
<feature type="compositionally biased region" description="Basic and acidic residues" evidence="1">
    <location>
        <begin position="39"/>
        <end position="48"/>
    </location>
</feature>
<feature type="region of interest" description="Disordered" evidence="1">
    <location>
        <begin position="161"/>
        <end position="183"/>
    </location>
</feature>
<feature type="compositionally biased region" description="Polar residues" evidence="1">
    <location>
        <begin position="86"/>
        <end position="95"/>
    </location>
</feature>
<name>A0A3P8W577_CYNSE</name>
<dbReference type="AlphaFoldDB" id="A0A3P8W577"/>